<dbReference type="EMBL" id="VSSQ01000010">
    <property type="protein sequence ID" value="MPL59675.1"/>
    <property type="molecule type" value="Genomic_DNA"/>
</dbReference>
<gene>
    <name evidence="1" type="ORF">SDC9_05230</name>
</gene>
<organism evidence="1">
    <name type="scientific">bioreactor metagenome</name>
    <dbReference type="NCBI Taxonomy" id="1076179"/>
    <lineage>
        <taxon>unclassified sequences</taxon>
        <taxon>metagenomes</taxon>
        <taxon>ecological metagenomes</taxon>
    </lineage>
</organism>
<sequence>MNNKKSVFVSLALIFFTLSIASCTLTKKILPPGQAKKITGQQSASGKK</sequence>
<dbReference type="PROSITE" id="PS51257">
    <property type="entry name" value="PROKAR_LIPOPROTEIN"/>
    <property type="match status" value="1"/>
</dbReference>
<name>A0A644SYI2_9ZZZZ</name>
<reference evidence="1" key="1">
    <citation type="submission" date="2019-08" db="EMBL/GenBank/DDBJ databases">
        <authorList>
            <person name="Kucharzyk K."/>
            <person name="Murdoch R.W."/>
            <person name="Higgins S."/>
            <person name="Loffler F."/>
        </authorList>
    </citation>
    <scope>NUCLEOTIDE SEQUENCE</scope>
</reference>
<proteinExistence type="predicted"/>
<accession>A0A644SYI2</accession>
<protein>
    <submittedName>
        <fullName evidence="1">Uncharacterized protein</fullName>
    </submittedName>
</protein>
<dbReference type="AlphaFoldDB" id="A0A644SYI2"/>
<comment type="caution">
    <text evidence="1">The sequence shown here is derived from an EMBL/GenBank/DDBJ whole genome shotgun (WGS) entry which is preliminary data.</text>
</comment>
<evidence type="ECO:0000313" key="1">
    <source>
        <dbReference type="EMBL" id="MPL59675.1"/>
    </source>
</evidence>